<name>V3Z979_LOTGI</name>
<dbReference type="PANTHER" id="PTHR22916">
    <property type="entry name" value="GLYCOSYLTRANSFERASE"/>
    <property type="match status" value="1"/>
</dbReference>
<dbReference type="Proteomes" id="UP000030746">
    <property type="component" value="Unassembled WGS sequence"/>
</dbReference>
<dbReference type="HOGENOM" id="CLU_031597_0_0_1"/>
<evidence type="ECO:0000313" key="2">
    <source>
        <dbReference type="EMBL" id="ESO87448.1"/>
    </source>
</evidence>
<dbReference type="PANTHER" id="PTHR22916:SF3">
    <property type="entry name" value="UDP-GLCNAC:BETAGAL BETA-1,3-N-ACETYLGLUCOSAMINYLTRANSFERASE-LIKE PROTEIN 1"/>
    <property type="match status" value="1"/>
</dbReference>
<dbReference type="InterPro" id="IPR029044">
    <property type="entry name" value="Nucleotide-diphossugar_trans"/>
</dbReference>
<protein>
    <recommendedName>
        <fullName evidence="1">Glycosyltransferase 2-like domain-containing protein</fullName>
    </recommendedName>
</protein>
<dbReference type="EMBL" id="KB202917">
    <property type="protein sequence ID" value="ESO87448.1"/>
    <property type="molecule type" value="Genomic_DNA"/>
</dbReference>
<dbReference type="GeneID" id="20246914"/>
<sequence>MPAEVSIITTIYNGEKWLNQYFESVYTQTYHGLLELSIYNDGSTDNSKSIIESWTTKLKTRDINLILFGHTGLPRGVGHGKNVAVRQSSGKYLCFLDADDEMNECRIEKQLQAAKSFPNTIVGCRFHRLPADSTRRYTQWANNLSHKQLYTQAYTSHGPTVVMPTWFCRRAIFDNVGGFDEGGKGVPEDLIFFYNHLEIGGELYRLDADLMMYRYHTDATTFSVDRKTIWMLRIEFLEKQVLSHWREFTIWNAGKQGRRFFRSLSTENQKKVCMFCDVDTRKINKGSYIYENSQEIPKPRVPIFHFTQAKTPIIICVKLDLTDGVFEENLKSLKLIEGVDYFHFN</sequence>
<gene>
    <name evidence="2" type="ORF">LOTGIDRAFT_220159</name>
</gene>
<proteinExistence type="predicted"/>
<evidence type="ECO:0000313" key="3">
    <source>
        <dbReference type="Proteomes" id="UP000030746"/>
    </source>
</evidence>
<evidence type="ECO:0000259" key="1">
    <source>
        <dbReference type="Pfam" id="PF00535"/>
    </source>
</evidence>
<dbReference type="CTD" id="20246914"/>
<accession>V3Z979</accession>
<dbReference type="Gene3D" id="3.90.550.10">
    <property type="entry name" value="Spore Coat Polysaccharide Biosynthesis Protein SpsA, Chain A"/>
    <property type="match status" value="1"/>
</dbReference>
<dbReference type="SUPFAM" id="SSF53448">
    <property type="entry name" value="Nucleotide-diphospho-sugar transferases"/>
    <property type="match status" value="1"/>
</dbReference>
<dbReference type="AlphaFoldDB" id="V3Z979"/>
<reference evidence="2 3" key="1">
    <citation type="journal article" date="2013" name="Nature">
        <title>Insights into bilaterian evolution from three spiralian genomes.</title>
        <authorList>
            <person name="Simakov O."/>
            <person name="Marletaz F."/>
            <person name="Cho S.J."/>
            <person name="Edsinger-Gonzales E."/>
            <person name="Havlak P."/>
            <person name="Hellsten U."/>
            <person name="Kuo D.H."/>
            <person name="Larsson T."/>
            <person name="Lv J."/>
            <person name="Arendt D."/>
            <person name="Savage R."/>
            <person name="Osoegawa K."/>
            <person name="de Jong P."/>
            <person name="Grimwood J."/>
            <person name="Chapman J.A."/>
            <person name="Shapiro H."/>
            <person name="Aerts A."/>
            <person name="Otillar R.P."/>
            <person name="Terry A.Y."/>
            <person name="Boore J.L."/>
            <person name="Grigoriev I.V."/>
            <person name="Lindberg D.R."/>
            <person name="Seaver E.C."/>
            <person name="Weisblat D.A."/>
            <person name="Putnam N.H."/>
            <person name="Rokhsar D.S."/>
        </authorList>
    </citation>
    <scope>NUCLEOTIDE SEQUENCE [LARGE SCALE GENOMIC DNA]</scope>
</reference>
<feature type="domain" description="Glycosyltransferase 2-like" evidence="1">
    <location>
        <begin position="6"/>
        <end position="176"/>
    </location>
</feature>
<dbReference type="Pfam" id="PF00535">
    <property type="entry name" value="Glycos_transf_2"/>
    <property type="match status" value="1"/>
</dbReference>
<dbReference type="GO" id="GO:0016758">
    <property type="term" value="F:hexosyltransferase activity"/>
    <property type="evidence" value="ECO:0007669"/>
    <property type="project" value="UniProtKB-ARBA"/>
</dbReference>
<keyword evidence="3" id="KW-1185">Reference proteome</keyword>
<dbReference type="OMA" id="GWPEDYD"/>
<organism evidence="2 3">
    <name type="scientific">Lottia gigantea</name>
    <name type="common">Giant owl limpet</name>
    <dbReference type="NCBI Taxonomy" id="225164"/>
    <lineage>
        <taxon>Eukaryota</taxon>
        <taxon>Metazoa</taxon>
        <taxon>Spiralia</taxon>
        <taxon>Lophotrochozoa</taxon>
        <taxon>Mollusca</taxon>
        <taxon>Gastropoda</taxon>
        <taxon>Patellogastropoda</taxon>
        <taxon>Lottioidea</taxon>
        <taxon>Lottiidae</taxon>
        <taxon>Lottia</taxon>
    </lineage>
</organism>
<dbReference type="STRING" id="225164.V3Z979"/>
<dbReference type="InterPro" id="IPR001173">
    <property type="entry name" value="Glyco_trans_2-like"/>
</dbReference>
<dbReference type="KEGG" id="lgi:LOTGIDRAFT_220159"/>
<dbReference type="OrthoDB" id="206708at2759"/>
<dbReference type="RefSeq" id="XP_009061913.1">
    <property type="nucleotide sequence ID" value="XM_009063665.1"/>
</dbReference>